<dbReference type="Gene3D" id="3.40.50.720">
    <property type="entry name" value="NAD(P)-binding Rossmann-like Domain"/>
    <property type="match status" value="1"/>
</dbReference>
<dbReference type="OrthoDB" id="5738121at2"/>
<gene>
    <name evidence="3" type="ORF">SAMN05661093_05515</name>
</gene>
<evidence type="ECO:0000313" key="4">
    <source>
        <dbReference type="Proteomes" id="UP000192674"/>
    </source>
</evidence>
<keyword evidence="4" id="KW-1185">Reference proteome</keyword>
<organism evidence="3 4">
    <name type="scientific">Kibdelosporangium aridum</name>
    <dbReference type="NCBI Taxonomy" id="2030"/>
    <lineage>
        <taxon>Bacteria</taxon>
        <taxon>Bacillati</taxon>
        <taxon>Actinomycetota</taxon>
        <taxon>Actinomycetes</taxon>
        <taxon>Pseudonocardiales</taxon>
        <taxon>Pseudonocardiaceae</taxon>
        <taxon>Kibdelosporangium</taxon>
    </lineage>
</organism>
<name>A0A1W2F3A2_KIBAR</name>
<dbReference type="PANTHER" id="PTHR14239:SF10">
    <property type="entry name" value="REDUCTASE"/>
    <property type="match status" value="1"/>
</dbReference>
<dbReference type="Pfam" id="PF03807">
    <property type="entry name" value="F420_oxidored"/>
    <property type="match status" value="2"/>
</dbReference>
<dbReference type="InterPro" id="IPR036291">
    <property type="entry name" value="NAD(P)-bd_dom_sf"/>
</dbReference>
<reference evidence="3 4" key="1">
    <citation type="submission" date="2017-04" db="EMBL/GenBank/DDBJ databases">
        <authorList>
            <person name="Afonso C.L."/>
            <person name="Miller P.J."/>
            <person name="Scott M.A."/>
            <person name="Spackman E."/>
            <person name="Goraichik I."/>
            <person name="Dimitrov K.M."/>
            <person name="Suarez D.L."/>
            <person name="Swayne D.E."/>
        </authorList>
    </citation>
    <scope>NUCLEOTIDE SEQUENCE [LARGE SCALE GENOMIC DNA]</scope>
    <source>
        <strain evidence="3 4">DSM 43828</strain>
    </source>
</reference>
<dbReference type="PANTHER" id="PTHR14239">
    <property type="entry name" value="DUDULIN-RELATED"/>
    <property type="match status" value="1"/>
</dbReference>
<dbReference type="RefSeq" id="WP_084429790.1">
    <property type="nucleotide sequence ID" value="NZ_FWXV01000004.1"/>
</dbReference>
<dbReference type="EMBL" id="FWXV01000004">
    <property type="protein sequence ID" value="SMD16433.1"/>
    <property type="molecule type" value="Genomic_DNA"/>
</dbReference>
<dbReference type="InterPro" id="IPR028939">
    <property type="entry name" value="P5C_Rdtase_cat_N"/>
</dbReference>
<accession>A0A1W2F3A2</accession>
<evidence type="ECO:0000259" key="2">
    <source>
        <dbReference type="Pfam" id="PF03807"/>
    </source>
</evidence>
<evidence type="ECO:0000256" key="1">
    <source>
        <dbReference type="ARBA" id="ARBA00023002"/>
    </source>
</evidence>
<dbReference type="SUPFAM" id="SSF51735">
    <property type="entry name" value="NAD(P)-binding Rossmann-fold domains"/>
    <property type="match status" value="1"/>
</dbReference>
<dbReference type="GO" id="GO:0016491">
    <property type="term" value="F:oxidoreductase activity"/>
    <property type="evidence" value="ECO:0007669"/>
    <property type="project" value="UniProtKB-KW"/>
</dbReference>
<sequence>MRIGILGAGNMAHGLGGLWAKAGHEIKLSHRGEFAEAAAFGDVILLAVLAEGVPDVLRTVDLAGKVLIDCTNSVVPGEWTVGVSMAHRVAELAPKARVVKAFNLCHESVWRDDPRKLVPICGDDPEALEIVKSLVTGIGCTPADAGPLSRAAILEATAAFVIGLSVSGFDPREALDG</sequence>
<dbReference type="InterPro" id="IPR051267">
    <property type="entry name" value="STEAP_metalloreductase"/>
</dbReference>
<evidence type="ECO:0000313" key="3">
    <source>
        <dbReference type="EMBL" id="SMD16433.1"/>
    </source>
</evidence>
<feature type="domain" description="Pyrroline-5-carboxylate reductase catalytic N-terminal" evidence="2">
    <location>
        <begin position="34"/>
        <end position="72"/>
    </location>
</feature>
<keyword evidence="1" id="KW-0560">Oxidoreductase</keyword>
<dbReference type="Proteomes" id="UP000192674">
    <property type="component" value="Unassembled WGS sequence"/>
</dbReference>
<protein>
    <recommendedName>
        <fullName evidence="2">Pyrroline-5-carboxylate reductase catalytic N-terminal domain-containing protein</fullName>
    </recommendedName>
</protein>
<feature type="domain" description="Pyrroline-5-carboxylate reductase catalytic N-terminal" evidence="2">
    <location>
        <begin position="2"/>
        <end position="31"/>
    </location>
</feature>
<dbReference type="AlphaFoldDB" id="A0A1W2F3A2"/>
<proteinExistence type="predicted"/>